<comment type="caution">
    <text evidence="2">The sequence shown here is derived from an EMBL/GenBank/DDBJ whole genome shotgun (WGS) entry which is preliminary data.</text>
</comment>
<evidence type="ECO:0000313" key="2">
    <source>
        <dbReference type="EMBL" id="KAL2491842.1"/>
    </source>
</evidence>
<feature type="compositionally biased region" description="Polar residues" evidence="1">
    <location>
        <begin position="93"/>
        <end position="107"/>
    </location>
</feature>
<dbReference type="AlphaFoldDB" id="A0ABD1RVX4"/>
<keyword evidence="3" id="KW-1185">Reference proteome</keyword>
<proteinExistence type="predicted"/>
<sequence length="117" mass="13467">MVFFFKKKQVILLHEKYILHRWTKNAKVDISYGDSDVSHGVEERADKSSMARHRLLAHKAAMLVDDASLTDARSTFENLILRVKEIDIYENNGIPNYSSKSPESQQFIEDPSEVQAK</sequence>
<evidence type="ECO:0000256" key="1">
    <source>
        <dbReference type="SAM" id="MobiDB-lite"/>
    </source>
</evidence>
<organism evidence="2 3">
    <name type="scientific">Abeliophyllum distichum</name>
    <dbReference type="NCBI Taxonomy" id="126358"/>
    <lineage>
        <taxon>Eukaryota</taxon>
        <taxon>Viridiplantae</taxon>
        <taxon>Streptophyta</taxon>
        <taxon>Embryophyta</taxon>
        <taxon>Tracheophyta</taxon>
        <taxon>Spermatophyta</taxon>
        <taxon>Magnoliopsida</taxon>
        <taxon>eudicotyledons</taxon>
        <taxon>Gunneridae</taxon>
        <taxon>Pentapetalae</taxon>
        <taxon>asterids</taxon>
        <taxon>lamiids</taxon>
        <taxon>Lamiales</taxon>
        <taxon>Oleaceae</taxon>
        <taxon>Forsythieae</taxon>
        <taxon>Abeliophyllum</taxon>
    </lineage>
</organism>
<gene>
    <name evidence="2" type="ORF">Adt_27470</name>
</gene>
<reference evidence="3" key="1">
    <citation type="submission" date="2024-07" db="EMBL/GenBank/DDBJ databases">
        <title>Two chromosome-level genome assemblies of Korean endemic species Abeliophyllum distichum and Forsythia ovata (Oleaceae).</title>
        <authorList>
            <person name="Jang H."/>
        </authorList>
    </citation>
    <scope>NUCLEOTIDE SEQUENCE [LARGE SCALE GENOMIC DNA]</scope>
</reference>
<dbReference type="EMBL" id="JBFOLK010000008">
    <property type="protein sequence ID" value="KAL2491842.1"/>
    <property type="molecule type" value="Genomic_DNA"/>
</dbReference>
<accession>A0ABD1RVX4</accession>
<name>A0ABD1RVX4_9LAMI</name>
<feature type="region of interest" description="Disordered" evidence="1">
    <location>
        <begin position="93"/>
        <end position="117"/>
    </location>
</feature>
<dbReference type="Proteomes" id="UP001604336">
    <property type="component" value="Unassembled WGS sequence"/>
</dbReference>
<evidence type="ECO:0000313" key="3">
    <source>
        <dbReference type="Proteomes" id="UP001604336"/>
    </source>
</evidence>
<protein>
    <submittedName>
        <fullName evidence="2">Protein FAR1-RELATED SEQUENCE</fullName>
    </submittedName>
</protein>